<dbReference type="Pfam" id="PF01637">
    <property type="entry name" value="ATPase_2"/>
    <property type="match status" value="1"/>
</dbReference>
<dbReference type="PANTHER" id="PTHR34301">
    <property type="entry name" value="DNA-BINDING PROTEIN-RELATED"/>
    <property type="match status" value="1"/>
</dbReference>
<gene>
    <name evidence="2" type="ORF">SAMN02910315_01987</name>
</gene>
<feature type="domain" description="ATPase" evidence="1">
    <location>
        <begin position="37"/>
        <end position="299"/>
    </location>
</feature>
<protein>
    <recommendedName>
        <fullName evidence="1">ATPase domain-containing protein</fullName>
    </recommendedName>
</protein>
<dbReference type="AlphaFoldDB" id="A0A1G5X6Q1"/>
<evidence type="ECO:0000313" key="2">
    <source>
        <dbReference type="EMBL" id="SDA65910.1"/>
    </source>
</evidence>
<name>A0A1G5X6Q1_9EURY</name>
<dbReference type="InterPro" id="IPR011991">
    <property type="entry name" value="ArsR-like_HTH"/>
</dbReference>
<dbReference type="SUPFAM" id="SSF52540">
    <property type="entry name" value="P-loop containing nucleoside triphosphate hydrolases"/>
    <property type="match status" value="1"/>
</dbReference>
<dbReference type="InterPro" id="IPR011579">
    <property type="entry name" value="ATPase_dom"/>
</dbReference>
<proteinExistence type="predicted"/>
<keyword evidence="3" id="KW-1185">Reference proteome</keyword>
<sequence length="413" mass="48112">MGFALHIYTGGYLHINKGEIMGTLPLGNDTDLEDSQFYNRKEEISFLSDNLELVKKGSTPTILLTGIRGVGKTALMKKLKNDFKNDYLVVYMDLSGMNKFKKNKLTRFCFMKLFYESFIKACSESNIITIDRKILKFFRTRNFEFNRFDVVDEIPIPILKTKEDYAKFTTFVMDLPQKVYGEYKGYINGVLIFIDEFQILKQLDENVNEFLWYIRGVIQSQKNIGYVFSGSMSVKDELIADIAGQKGAFGGRILNYEVKTFSFETTKNYLNEKADYLNFTDDGFERFYSCTKGIPFYVNTFARLLPPNEELNEEKIVLEFEKSLHYLVVHLTNEWYKLNNQEQRIITSLVEKPLRRIEIANSMGVTSGAIGASLKSLLNKSLIELDKDEYKIYDSIFRLWLKKEFKEKGDYPY</sequence>
<dbReference type="PANTHER" id="PTHR34301:SF8">
    <property type="entry name" value="ATPASE DOMAIN-CONTAINING PROTEIN"/>
    <property type="match status" value="1"/>
</dbReference>
<dbReference type="STRING" id="230361.sm9_1468"/>
<dbReference type="Proteomes" id="UP000323439">
    <property type="component" value="Unassembled WGS sequence"/>
</dbReference>
<dbReference type="CDD" id="cd00090">
    <property type="entry name" value="HTH_ARSR"/>
    <property type="match status" value="1"/>
</dbReference>
<dbReference type="SUPFAM" id="SSF46785">
    <property type="entry name" value="Winged helix' DNA-binding domain"/>
    <property type="match status" value="1"/>
</dbReference>
<dbReference type="InterPro" id="IPR027417">
    <property type="entry name" value="P-loop_NTPase"/>
</dbReference>
<evidence type="ECO:0000313" key="3">
    <source>
        <dbReference type="Proteomes" id="UP000323439"/>
    </source>
</evidence>
<reference evidence="2 3" key="1">
    <citation type="submission" date="2016-10" db="EMBL/GenBank/DDBJ databases">
        <authorList>
            <person name="Varghese N."/>
            <person name="Submissions S."/>
        </authorList>
    </citation>
    <scope>NUCLEOTIDE SEQUENCE [LARGE SCALE GENOMIC DNA]</scope>
    <source>
        <strain evidence="2 3">DSM 16643</strain>
    </source>
</reference>
<dbReference type="EMBL" id="FMXB01000018">
    <property type="protein sequence ID" value="SDA65910.1"/>
    <property type="molecule type" value="Genomic_DNA"/>
</dbReference>
<evidence type="ECO:0000259" key="1">
    <source>
        <dbReference type="Pfam" id="PF01637"/>
    </source>
</evidence>
<organism evidence="2 3">
    <name type="scientific">Methanobrevibacter millerae</name>
    <dbReference type="NCBI Taxonomy" id="230361"/>
    <lineage>
        <taxon>Archaea</taxon>
        <taxon>Methanobacteriati</taxon>
        <taxon>Methanobacteriota</taxon>
        <taxon>Methanomada group</taxon>
        <taxon>Methanobacteria</taxon>
        <taxon>Methanobacteriales</taxon>
        <taxon>Methanobacteriaceae</taxon>
        <taxon>Methanobrevibacter</taxon>
    </lineage>
</organism>
<accession>A0A1G5X6Q1</accession>
<dbReference type="InterPro" id="IPR036390">
    <property type="entry name" value="WH_DNA-bd_sf"/>
</dbReference>
<dbReference type="Gene3D" id="3.40.50.300">
    <property type="entry name" value="P-loop containing nucleotide triphosphate hydrolases"/>
    <property type="match status" value="1"/>
</dbReference>
<dbReference type="GO" id="GO:0005524">
    <property type="term" value="F:ATP binding"/>
    <property type="evidence" value="ECO:0007669"/>
    <property type="project" value="InterPro"/>
</dbReference>